<dbReference type="GO" id="GO:0016829">
    <property type="term" value="F:lyase activity"/>
    <property type="evidence" value="ECO:0007669"/>
    <property type="project" value="UniProtKB-KW"/>
</dbReference>
<reference key="1">
    <citation type="submission" date="2017-08" db="EMBL/GenBank/DDBJ databases">
        <title>A dynamic microbial community with high functional redundancy inhabits the cold, oxic subseafloor aquifer.</title>
        <authorList>
            <person name="Tully B.J."/>
            <person name="Wheat C.G."/>
            <person name="Glazer B.T."/>
            <person name="Huber J.A."/>
        </authorList>
    </citation>
    <scope>NUCLEOTIDE SEQUENCE [LARGE SCALE GENOMIC DNA]</scope>
</reference>
<sequence length="211" mass="21705">MSDIISQLRAVKTVPVIRTSTAKAAERAVDILAEQGFTCFELTMTTPDAVNIIKNLSQKSGILVGAGTVLNQADLHAVADAGAKFIVSPAIVDGMAADCKQLGLPYMPGTSTPTEVLRAHTDGAEVVKLFPAGLLGGPAFVKTMLSVFPDIIFMPTGGVTPENMLDYLAAGALCVGMGGNLVNDKALQAGDDDVIHQAAQQVQAILAGAAS</sequence>
<dbReference type="InterPro" id="IPR013785">
    <property type="entry name" value="Aldolase_TIM"/>
</dbReference>
<evidence type="ECO:0000256" key="1">
    <source>
        <dbReference type="ARBA" id="ARBA00004761"/>
    </source>
</evidence>
<gene>
    <name evidence="6" type="ORF">COB13_10230</name>
</gene>
<dbReference type="InterPro" id="IPR031338">
    <property type="entry name" value="KDPG/KHG_AS_2"/>
</dbReference>
<name>A0A2A4Z1E5_9PROT</name>
<comment type="subunit">
    <text evidence="3">Homotrimer.</text>
</comment>
<evidence type="ECO:0000256" key="5">
    <source>
        <dbReference type="ARBA" id="ARBA00023277"/>
    </source>
</evidence>
<keyword evidence="4" id="KW-0456">Lyase</keyword>
<accession>A0A2A4Z1E5</accession>
<proteinExistence type="inferred from homology"/>
<dbReference type="AlphaFoldDB" id="A0A2A4Z1E5"/>
<dbReference type="Pfam" id="PF01081">
    <property type="entry name" value="Aldolase"/>
    <property type="match status" value="1"/>
</dbReference>
<comment type="caution">
    <text evidence="6">The sequence shown here is derived from an EMBL/GenBank/DDBJ whole genome shotgun (WGS) entry which is preliminary data.</text>
</comment>
<dbReference type="Gene3D" id="3.20.20.70">
    <property type="entry name" value="Aldolase class I"/>
    <property type="match status" value="1"/>
</dbReference>
<dbReference type="InterPro" id="IPR000887">
    <property type="entry name" value="Aldlse_KDPG_KHG"/>
</dbReference>
<protein>
    <submittedName>
        <fullName evidence="6">2-dehydro-3-deoxyphosphogluconate aldolase</fullName>
    </submittedName>
</protein>
<comment type="pathway">
    <text evidence="1">Carbohydrate acid metabolism.</text>
</comment>
<dbReference type="CDD" id="cd00452">
    <property type="entry name" value="KDPG_aldolase"/>
    <property type="match status" value="1"/>
</dbReference>
<dbReference type="NCBIfam" id="TIGR01182">
    <property type="entry name" value="eda"/>
    <property type="match status" value="1"/>
</dbReference>
<evidence type="ECO:0000256" key="3">
    <source>
        <dbReference type="ARBA" id="ARBA00011233"/>
    </source>
</evidence>
<evidence type="ECO:0000256" key="4">
    <source>
        <dbReference type="ARBA" id="ARBA00023239"/>
    </source>
</evidence>
<dbReference type="SUPFAM" id="SSF51569">
    <property type="entry name" value="Aldolase"/>
    <property type="match status" value="1"/>
</dbReference>
<reference evidence="6" key="2">
    <citation type="journal article" date="2018" name="ISME J.">
        <title>A dynamic microbial community with high functional redundancy inhabits the cold, oxic subseafloor aquifer.</title>
        <authorList>
            <person name="Tully B.J."/>
            <person name="Wheat C.G."/>
            <person name="Glazer B.T."/>
            <person name="Huber J.A."/>
        </authorList>
    </citation>
    <scope>NUCLEOTIDE SEQUENCE</scope>
    <source>
        <strain evidence="6">NORP83</strain>
    </source>
</reference>
<dbReference type="PROSITE" id="PS00160">
    <property type="entry name" value="ALDOLASE_KDPG_KHG_2"/>
    <property type="match status" value="1"/>
</dbReference>
<evidence type="ECO:0000256" key="2">
    <source>
        <dbReference type="ARBA" id="ARBA00006906"/>
    </source>
</evidence>
<dbReference type="PANTHER" id="PTHR30246">
    <property type="entry name" value="2-KETO-3-DEOXY-6-PHOSPHOGLUCONATE ALDOLASE"/>
    <property type="match status" value="1"/>
</dbReference>
<keyword evidence="5" id="KW-0119">Carbohydrate metabolism</keyword>
<evidence type="ECO:0000313" key="6">
    <source>
        <dbReference type="EMBL" id="PCJ00386.1"/>
    </source>
</evidence>
<dbReference type="PANTHER" id="PTHR30246:SF1">
    <property type="entry name" value="2-DEHYDRO-3-DEOXY-6-PHOSPHOGALACTONATE ALDOLASE-RELATED"/>
    <property type="match status" value="1"/>
</dbReference>
<comment type="similarity">
    <text evidence="2">Belongs to the KHG/KDPG aldolase family.</text>
</comment>
<organism evidence="6">
    <name type="scientific">OCS116 cluster bacterium</name>
    <dbReference type="NCBI Taxonomy" id="2030921"/>
    <lineage>
        <taxon>Bacteria</taxon>
        <taxon>Pseudomonadati</taxon>
        <taxon>Pseudomonadota</taxon>
        <taxon>Alphaproteobacteria</taxon>
        <taxon>OCS116 cluster</taxon>
    </lineage>
</organism>
<dbReference type="EMBL" id="NVUS01000012">
    <property type="protein sequence ID" value="PCJ00386.1"/>
    <property type="molecule type" value="Genomic_DNA"/>
</dbReference>